<proteinExistence type="predicted"/>
<reference evidence="3" key="1">
    <citation type="submission" date="2020-11" db="EMBL/GenBank/DDBJ databases">
        <title>Nocardia NEAU-351.nov., a novel actinomycete isolated from the cow dung.</title>
        <authorList>
            <person name="Zhang X."/>
        </authorList>
    </citation>
    <scope>NUCLEOTIDE SEQUENCE</scope>
    <source>
        <strain evidence="3">NEAU-351</strain>
    </source>
</reference>
<evidence type="ECO:0000313" key="4">
    <source>
        <dbReference type="Proteomes" id="UP000655751"/>
    </source>
</evidence>
<evidence type="ECO:0000313" key="3">
    <source>
        <dbReference type="EMBL" id="MBH0779456.1"/>
    </source>
</evidence>
<organism evidence="3 4">
    <name type="scientific">Nocardia bovistercoris</name>
    <dbReference type="NCBI Taxonomy" id="2785916"/>
    <lineage>
        <taxon>Bacteria</taxon>
        <taxon>Bacillati</taxon>
        <taxon>Actinomycetota</taxon>
        <taxon>Actinomycetes</taxon>
        <taxon>Mycobacteriales</taxon>
        <taxon>Nocardiaceae</taxon>
        <taxon>Nocardia</taxon>
    </lineage>
</organism>
<dbReference type="InterPro" id="IPR029069">
    <property type="entry name" value="HotDog_dom_sf"/>
</dbReference>
<dbReference type="InterPro" id="IPR049450">
    <property type="entry name" value="ACOT8-like_C"/>
</dbReference>
<dbReference type="RefSeq" id="WP_196151775.1">
    <property type="nucleotide sequence ID" value="NZ_JADMLG010000011.1"/>
</dbReference>
<name>A0A931IE03_9NOCA</name>
<protein>
    <submittedName>
        <fullName evidence="3">Thioesterase family protein</fullName>
    </submittedName>
</protein>
<dbReference type="EMBL" id="JADMLG010000011">
    <property type="protein sequence ID" value="MBH0779456.1"/>
    <property type="molecule type" value="Genomic_DNA"/>
</dbReference>
<keyword evidence="4" id="KW-1185">Reference proteome</keyword>
<evidence type="ECO:0000259" key="2">
    <source>
        <dbReference type="Pfam" id="PF20789"/>
    </source>
</evidence>
<dbReference type="Proteomes" id="UP000655751">
    <property type="component" value="Unassembled WGS sequence"/>
</dbReference>
<dbReference type="InterPro" id="IPR042171">
    <property type="entry name" value="Acyl-CoA_hotdog"/>
</dbReference>
<dbReference type="PANTHER" id="PTHR38110">
    <property type="entry name" value="CHROMOSOME 23, WHOLE GENOME SHOTGUN SEQUENCE"/>
    <property type="match status" value="1"/>
</dbReference>
<dbReference type="PANTHER" id="PTHR38110:SF1">
    <property type="entry name" value="THIOESTERASE DOMAIN-CONTAINING PROTEIN"/>
    <property type="match status" value="1"/>
</dbReference>
<sequence>MTTTTRYAFDTDTASTALGEHEYAIDLSPRWITGAGTANGGYLLACCLRALSRQIPQPDLLSASAHYLRPGGTGPARIRTETARVGRRTGTGAATLLREDKEIVRVLATFTDLASAQGRTHESGEPPRLPPPDRCVDPLAGISAASATIAARVEFRMAEVPGFFRGAPGGTTALDFWLRFADGREPDPIALALLVDSAAPAVFDLGVAGSSTVELTVHIRRRPAPGWLACRVRTAHLVNGFHEEDFDIWDSTGALVAQSRQLAILL</sequence>
<feature type="domain" description="Acyl-CoA thioesterase-like N-terminal HotDog" evidence="1">
    <location>
        <begin position="29"/>
        <end position="111"/>
    </location>
</feature>
<evidence type="ECO:0000259" key="1">
    <source>
        <dbReference type="Pfam" id="PF13622"/>
    </source>
</evidence>
<gene>
    <name evidence="3" type="ORF">IT779_24620</name>
</gene>
<dbReference type="InterPro" id="IPR049449">
    <property type="entry name" value="TesB_ACOT8-like_N"/>
</dbReference>
<accession>A0A931IE03</accession>
<feature type="domain" description="Acyl-CoA thioesterase-like C-terminal" evidence="2">
    <location>
        <begin position="147"/>
        <end position="264"/>
    </location>
</feature>
<comment type="caution">
    <text evidence="3">The sequence shown here is derived from an EMBL/GenBank/DDBJ whole genome shotgun (WGS) entry which is preliminary data.</text>
</comment>
<dbReference type="Gene3D" id="2.40.160.210">
    <property type="entry name" value="Acyl-CoA thioesterase, double hotdog domain"/>
    <property type="match status" value="1"/>
</dbReference>
<dbReference type="AlphaFoldDB" id="A0A931IE03"/>
<dbReference type="Pfam" id="PF13622">
    <property type="entry name" value="4HBT_3"/>
    <property type="match status" value="1"/>
</dbReference>
<dbReference type="InterPro" id="IPR052389">
    <property type="entry name" value="Sec_Metab_Biosynth-Assoc"/>
</dbReference>
<dbReference type="Pfam" id="PF20789">
    <property type="entry name" value="4HBT_3C"/>
    <property type="match status" value="1"/>
</dbReference>
<dbReference type="SUPFAM" id="SSF54637">
    <property type="entry name" value="Thioesterase/thiol ester dehydrase-isomerase"/>
    <property type="match status" value="2"/>
</dbReference>